<dbReference type="AlphaFoldDB" id="A0A0N4U2F8"/>
<reference evidence="4 6" key="2">
    <citation type="submission" date="2018-11" db="EMBL/GenBank/DDBJ databases">
        <authorList>
            <consortium name="Pathogen Informatics"/>
        </authorList>
    </citation>
    <scope>NUCLEOTIDE SEQUENCE [LARGE SCALE GENOMIC DNA]</scope>
</reference>
<dbReference type="GO" id="GO:0005737">
    <property type="term" value="C:cytoplasm"/>
    <property type="evidence" value="ECO:0007669"/>
    <property type="project" value="TreeGrafter"/>
</dbReference>
<comment type="similarity">
    <text evidence="1">Belongs to the SLBP family.</text>
</comment>
<feature type="domain" description="Histone RNA hairpin-binding protein RNA-binding" evidence="3">
    <location>
        <begin position="36"/>
        <end position="93"/>
    </location>
</feature>
<evidence type="ECO:0000256" key="1">
    <source>
        <dbReference type="ARBA" id="ARBA00006151"/>
    </source>
</evidence>
<dbReference type="GO" id="GO:0051028">
    <property type="term" value="P:mRNA transport"/>
    <property type="evidence" value="ECO:0007669"/>
    <property type="project" value="TreeGrafter"/>
</dbReference>
<evidence type="ECO:0000256" key="2">
    <source>
        <dbReference type="ARBA" id="ARBA00022884"/>
    </source>
</evidence>
<evidence type="ECO:0000313" key="6">
    <source>
        <dbReference type="Proteomes" id="UP000274756"/>
    </source>
</evidence>
<reference evidence="7" key="1">
    <citation type="submission" date="2017-02" db="UniProtKB">
        <authorList>
            <consortium name="WormBaseParasite"/>
        </authorList>
    </citation>
    <scope>IDENTIFICATION</scope>
</reference>
<name>A0A0N4U2F8_DRAME</name>
<dbReference type="STRING" id="318479.A0A0N4U2F8"/>
<proteinExistence type="inferred from homology"/>
<dbReference type="Pfam" id="PF15247">
    <property type="entry name" value="SLBP_RNA_bind"/>
    <property type="match status" value="1"/>
</dbReference>
<organism evidence="5 7">
    <name type="scientific">Dracunculus medinensis</name>
    <name type="common">Guinea worm</name>
    <dbReference type="NCBI Taxonomy" id="318479"/>
    <lineage>
        <taxon>Eukaryota</taxon>
        <taxon>Metazoa</taxon>
        <taxon>Ecdysozoa</taxon>
        <taxon>Nematoda</taxon>
        <taxon>Chromadorea</taxon>
        <taxon>Rhabditida</taxon>
        <taxon>Spirurina</taxon>
        <taxon>Dracunculoidea</taxon>
        <taxon>Dracunculidae</taxon>
        <taxon>Dracunculus</taxon>
    </lineage>
</organism>
<dbReference type="PANTHER" id="PTHR17408:SF0">
    <property type="entry name" value="HISTONE RNA HAIRPIN-BINDING PROTEIN"/>
    <property type="match status" value="1"/>
</dbReference>
<dbReference type="InterPro" id="IPR029344">
    <property type="entry name" value="SLBP_RNA_bind"/>
</dbReference>
<evidence type="ECO:0000259" key="3">
    <source>
        <dbReference type="Pfam" id="PF15247"/>
    </source>
</evidence>
<evidence type="ECO:0000313" key="4">
    <source>
        <dbReference type="EMBL" id="VDN55248.1"/>
    </source>
</evidence>
<dbReference type="Gene3D" id="1.10.8.1120">
    <property type="entry name" value="Histone RNA hairpin-binding protein RNA-binding domain"/>
    <property type="match status" value="1"/>
</dbReference>
<dbReference type="WBParaSite" id="DME_0000086101-mRNA-1">
    <property type="protein sequence ID" value="DME_0000086101-mRNA-1"/>
    <property type="gene ID" value="DME_0000086101"/>
</dbReference>
<keyword evidence="6" id="KW-1185">Reference proteome</keyword>
<keyword evidence="2" id="KW-0694">RNA-binding</keyword>
<dbReference type="GO" id="GO:0006398">
    <property type="term" value="P:mRNA 3'-end processing by stem-loop binding and cleavage"/>
    <property type="evidence" value="ECO:0007669"/>
    <property type="project" value="TreeGrafter"/>
</dbReference>
<evidence type="ECO:0000313" key="5">
    <source>
        <dbReference type="Proteomes" id="UP000038040"/>
    </source>
</evidence>
<dbReference type="GO" id="GO:0003729">
    <property type="term" value="F:mRNA binding"/>
    <property type="evidence" value="ECO:0007669"/>
    <property type="project" value="InterPro"/>
</dbReference>
<dbReference type="OrthoDB" id="265795at2759"/>
<evidence type="ECO:0000313" key="7">
    <source>
        <dbReference type="WBParaSite" id="DME_0000086101-mRNA-1"/>
    </source>
</evidence>
<dbReference type="PANTHER" id="PTHR17408">
    <property type="entry name" value="HISTONE RNA HAIRPIN-BINDING PROTEIN"/>
    <property type="match status" value="1"/>
</dbReference>
<dbReference type="InterPro" id="IPR038294">
    <property type="entry name" value="SLBP_RNA_bind_sf"/>
</dbReference>
<protein>
    <submittedName>
        <fullName evidence="7">SLBP_RNA_bind domain-containing protein</fullName>
    </submittedName>
</protein>
<dbReference type="Proteomes" id="UP000274756">
    <property type="component" value="Unassembled WGS sequence"/>
</dbReference>
<dbReference type="GO" id="GO:0071207">
    <property type="term" value="F:histone pre-mRNA stem-loop binding"/>
    <property type="evidence" value="ECO:0007669"/>
    <property type="project" value="TreeGrafter"/>
</dbReference>
<dbReference type="InterPro" id="IPR026502">
    <property type="entry name" value="SLBP1/SLBP2"/>
</dbReference>
<accession>A0A0N4U2F8</accession>
<gene>
    <name evidence="4" type="ORF">DME_LOCUS5221</name>
</gene>
<dbReference type="GO" id="GO:0071204">
    <property type="term" value="C:histone pre-mRNA 3'end processing complex"/>
    <property type="evidence" value="ECO:0007669"/>
    <property type="project" value="TreeGrafter"/>
</dbReference>
<sequence length="146" mass="17054">IYLIHFSISSVDSNCSRCPHDVKEGWKEPKNGWCNDEKILARRTKEIRRAKEKPIYIRYITEVPKVSRVKGIHPRTPNKFLNFSRRSWDAQVNFELFCINLIVDFRENPDAMASLLGHFDIDKEDESTLKAIENSCEGPKDFSETH</sequence>
<dbReference type="Proteomes" id="UP000038040">
    <property type="component" value="Unplaced"/>
</dbReference>
<dbReference type="EMBL" id="UYYG01001152">
    <property type="protein sequence ID" value="VDN55248.1"/>
    <property type="molecule type" value="Genomic_DNA"/>
</dbReference>